<protein>
    <recommendedName>
        <fullName evidence="2">DUF7580 domain-containing protein</fullName>
    </recommendedName>
</protein>
<feature type="signal peptide" evidence="1">
    <location>
        <begin position="1"/>
        <end position="20"/>
    </location>
</feature>
<gene>
    <name evidence="3" type="ORF">BP6252_10889</name>
</gene>
<reference evidence="3 4" key="1">
    <citation type="journal article" date="2018" name="IMA Fungus">
        <title>IMA Genome-F 9: Draft genome sequence of Annulohypoxylon stygium, Aspergillus mulundensis, Berkeleyomyces basicola (syn. Thielaviopsis basicola), Ceratocystis smalleyi, two Cercospora beticola strains, Coleophoma cylindrospora, Fusarium fracticaudum, Phialophora cf. hyalina, and Morchella septimelata.</title>
        <authorList>
            <person name="Wingfield B.D."/>
            <person name="Bills G.F."/>
            <person name="Dong Y."/>
            <person name="Huang W."/>
            <person name="Nel W.J."/>
            <person name="Swalarsk-Parry B.S."/>
            <person name="Vaghefi N."/>
            <person name="Wilken P.M."/>
            <person name="An Z."/>
            <person name="de Beer Z.W."/>
            <person name="De Vos L."/>
            <person name="Chen L."/>
            <person name="Duong T.A."/>
            <person name="Gao Y."/>
            <person name="Hammerbacher A."/>
            <person name="Kikkert J.R."/>
            <person name="Li Y."/>
            <person name="Li H."/>
            <person name="Li K."/>
            <person name="Li Q."/>
            <person name="Liu X."/>
            <person name="Ma X."/>
            <person name="Naidoo K."/>
            <person name="Pethybridge S.J."/>
            <person name="Sun J."/>
            <person name="Steenkamp E.T."/>
            <person name="van der Nest M.A."/>
            <person name="van Wyk S."/>
            <person name="Wingfield M.J."/>
            <person name="Xiong C."/>
            <person name="Yue Q."/>
            <person name="Zhang X."/>
        </authorList>
    </citation>
    <scope>NUCLEOTIDE SEQUENCE [LARGE SCALE GENOMIC DNA]</scope>
    <source>
        <strain evidence="3 4">BP6252</strain>
    </source>
</reference>
<dbReference type="EMBL" id="PDLM01000013">
    <property type="protein sequence ID" value="RDW63344.1"/>
    <property type="molecule type" value="Genomic_DNA"/>
</dbReference>
<dbReference type="InterPro" id="IPR056002">
    <property type="entry name" value="DUF7580"/>
</dbReference>
<feature type="chain" id="PRO_5017824012" description="DUF7580 domain-containing protein" evidence="1">
    <location>
        <begin position="21"/>
        <end position="545"/>
    </location>
</feature>
<dbReference type="Pfam" id="PF24476">
    <property type="entry name" value="DUF7580"/>
    <property type="match status" value="1"/>
</dbReference>
<dbReference type="OrthoDB" id="3565018at2759"/>
<dbReference type="STRING" id="1849047.A0A3D8QPG9"/>
<evidence type="ECO:0000313" key="4">
    <source>
        <dbReference type="Proteomes" id="UP000256645"/>
    </source>
</evidence>
<name>A0A3D8QPG9_9HELO</name>
<keyword evidence="4" id="KW-1185">Reference proteome</keyword>
<proteinExistence type="predicted"/>
<evidence type="ECO:0000256" key="1">
    <source>
        <dbReference type="SAM" id="SignalP"/>
    </source>
</evidence>
<dbReference type="Proteomes" id="UP000256645">
    <property type="component" value="Unassembled WGS sequence"/>
</dbReference>
<evidence type="ECO:0000313" key="3">
    <source>
        <dbReference type="EMBL" id="RDW63344.1"/>
    </source>
</evidence>
<feature type="domain" description="DUF7580" evidence="2">
    <location>
        <begin position="214"/>
        <end position="544"/>
    </location>
</feature>
<dbReference type="PANTHER" id="PTHR35186">
    <property type="entry name" value="ANK_REP_REGION DOMAIN-CONTAINING PROTEIN"/>
    <property type="match status" value="1"/>
</dbReference>
<accession>A0A3D8QPG9</accession>
<organism evidence="3 4">
    <name type="scientific">Coleophoma cylindrospora</name>
    <dbReference type="NCBI Taxonomy" id="1849047"/>
    <lineage>
        <taxon>Eukaryota</taxon>
        <taxon>Fungi</taxon>
        <taxon>Dikarya</taxon>
        <taxon>Ascomycota</taxon>
        <taxon>Pezizomycotina</taxon>
        <taxon>Leotiomycetes</taxon>
        <taxon>Helotiales</taxon>
        <taxon>Dermateaceae</taxon>
        <taxon>Coleophoma</taxon>
    </lineage>
</organism>
<dbReference type="PANTHER" id="PTHR35186:SF4">
    <property type="entry name" value="PRION-INHIBITION AND PROPAGATION HELO DOMAIN-CONTAINING PROTEIN"/>
    <property type="match status" value="1"/>
</dbReference>
<dbReference type="AlphaFoldDB" id="A0A3D8QPG9"/>
<evidence type="ECO:0000259" key="2">
    <source>
        <dbReference type="Pfam" id="PF24476"/>
    </source>
</evidence>
<sequence>MTGIEAVGIVLGALPLVIQAVNWYHDGVGPLQDYWNYGPSLQLMQGRLNFQATIYEDSIRRLLIASGASAEEIHALLDPVDEPWRVTSAWKDVELEARLLRTLGQRHFDSFIFAVQQIEAIMQKLMGKLKLDLKGKPRWLPKGVPVSSVSISELLHRAQYEWRRISNTFSQGKQEKLIDQFKEYNNVIAAFVLNKEILAPHAEIMDAKSFVQYFDLIRKEACSLYELLAERWDCSCEHPHSAYLQLSFCGATKTSPVFDVLFSYLLNENPSQPWRKISIQPGPRSGQLDDSHDLLCSMLQDISQNEEHDKILFTSLDWQIKSKVKESLALQKSTVLQLKSLLKRDPKRSRRQMHLSGLSEKQRRQIALSLSYSILQFYDSPWMNEVWGEEDIHFLATVHDGNKLDISDPHFSRSFPQEGQEALHRDSSHAISSHFLDAHIPNKPLFALGIILLELCLNMTFDDLHDISSVDSGEVDATKKYQIVMENLDRAFDEWGDGFGRVVQRCINPEFGIRPSEKRLDFDKFRCLVYEGIVAPLEQDLKPFI</sequence>
<keyword evidence="1" id="KW-0732">Signal</keyword>
<comment type="caution">
    <text evidence="3">The sequence shown here is derived from an EMBL/GenBank/DDBJ whole genome shotgun (WGS) entry which is preliminary data.</text>
</comment>